<sequence>MQQDAVGESAEPHSQQEAGQSEAGRRGLGSGLAHGGRHRSSSRSVPRGPSVERVRQRLPYESYQLPGPTAAARSAICAQAGGTATEPAGRNRSSHAVRRQGYPPGTGGTRHAREGAGTRDGSDGRAT</sequence>
<evidence type="ECO:0000313" key="3">
    <source>
        <dbReference type="Proteomes" id="UP000653644"/>
    </source>
</evidence>
<organism evidence="2 3">
    <name type="scientific">Streptomyces canarius</name>
    <dbReference type="NCBI Taxonomy" id="285453"/>
    <lineage>
        <taxon>Bacteria</taxon>
        <taxon>Bacillati</taxon>
        <taxon>Actinomycetota</taxon>
        <taxon>Actinomycetes</taxon>
        <taxon>Kitasatosporales</taxon>
        <taxon>Streptomycetaceae</taxon>
        <taxon>Streptomyces</taxon>
    </lineage>
</organism>
<reference evidence="3" key="1">
    <citation type="journal article" date="2019" name="Int. J. Syst. Evol. Microbiol.">
        <title>The Global Catalogue of Microorganisms (GCM) 10K type strain sequencing project: providing services to taxonomists for standard genome sequencing and annotation.</title>
        <authorList>
            <consortium name="The Broad Institute Genomics Platform"/>
            <consortium name="The Broad Institute Genome Sequencing Center for Infectious Disease"/>
            <person name="Wu L."/>
            <person name="Ma J."/>
        </authorList>
    </citation>
    <scope>NUCLEOTIDE SEQUENCE [LARGE SCALE GENOMIC DNA]</scope>
    <source>
        <strain evidence="3">JCM 4733</strain>
    </source>
</reference>
<evidence type="ECO:0000313" key="2">
    <source>
        <dbReference type="EMBL" id="GHA28290.1"/>
    </source>
</evidence>
<dbReference type="EMBL" id="BMVN01000011">
    <property type="protein sequence ID" value="GHA28290.1"/>
    <property type="molecule type" value="Genomic_DNA"/>
</dbReference>
<name>A0ABQ3CM02_9ACTN</name>
<gene>
    <name evidence="2" type="ORF">GCM10010345_36200</name>
</gene>
<accession>A0ABQ3CM02</accession>
<proteinExistence type="predicted"/>
<feature type="compositionally biased region" description="Basic and acidic residues" evidence="1">
    <location>
        <begin position="111"/>
        <end position="127"/>
    </location>
</feature>
<protein>
    <submittedName>
        <fullName evidence="2">Uncharacterized protein</fullName>
    </submittedName>
</protein>
<dbReference type="Proteomes" id="UP000653644">
    <property type="component" value="Unassembled WGS sequence"/>
</dbReference>
<keyword evidence="3" id="KW-1185">Reference proteome</keyword>
<feature type="region of interest" description="Disordered" evidence="1">
    <location>
        <begin position="1"/>
        <end position="127"/>
    </location>
</feature>
<evidence type="ECO:0000256" key="1">
    <source>
        <dbReference type="SAM" id="MobiDB-lite"/>
    </source>
</evidence>
<comment type="caution">
    <text evidence="2">The sequence shown here is derived from an EMBL/GenBank/DDBJ whole genome shotgun (WGS) entry which is preliminary data.</text>
</comment>